<dbReference type="AlphaFoldDB" id="A0A0C1RPL4"/>
<dbReference type="EMBL" id="JHEG02000001">
    <property type="protein sequence ID" value="KIE13930.1"/>
    <property type="molecule type" value="Genomic_DNA"/>
</dbReference>
<proteinExistence type="predicted"/>
<gene>
    <name evidence="1" type="ORF">DA73_0200780</name>
</gene>
<organism evidence="1">
    <name type="scientific">Tolypothrix bouteillei VB521301</name>
    <dbReference type="NCBI Taxonomy" id="1479485"/>
    <lineage>
        <taxon>Bacteria</taxon>
        <taxon>Bacillati</taxon>
        <taxon>Cyanobacteriota</taxon>
        <taxon>Cyanophyceae</taxon>
        <taxon>Nostocales</taxon>
        <taxon>Tolypothrichaceae</taxon>
        <taxon>Tolypothrix</taxon>
    </lineage>
</organism>
<evidence type="ECO:0000313" key="1">
    <source>
        <dbReference type="EMBL" id="KIE13930.1"/>
    </source>
</evidence>
<dbReference type="STRING" id="1479485.DA73_0200780"/>
<name>A0A0C1RPL4_9CYAN</name>
<sequence length="133" mass="14807">MNRFQQFTKYTGLIGTTLGSILVGISAISNAALAEPVAQLPRQQNMFRTQAVLPLSQIRVAEVAGYPRNPCPSIYYEWPYNQRVVVPQVCRPNAITQRLGRAGLLAEVRNRRGYPTGTPGLMGAPYRDYPNQQ</sequence>
<protein>
    <submittedName>
        <fullName evidence="1">Uncharacterized protein</fullName>
    </submittedName>
</protein>
<comment type="caution">
    <text evidence="1">The sequence shown here is derived from an EMBL/GenBank/DDBJ whole genome shotgun (WGS) entry which is preliminary data.</text>
</comment>
<accession>A0A0C1RPL4</accession>
<reference evidence="1" key="1">
    <citation type="journal article" date="2015" name="Genome Announc.">
        <title>Draft Genome Sequence of Tolypothrix boutellei Strain VB521301.</title>
        <authorList>
            <person name="Chandrababunaidu M.M."/>
            <person name="Singh D."/>
            <person name="Sen D."/>
            <person name="Bhan S."/>
            <person name="Das S."/>
            <person name="Gupta A."/>
            <person name="Adhikary S.P."/>
            <person name="Tripathy S."/>
        </authorList>
    </citation>
    <scope>NUCLEOTIDE SEQUENCE</scope>
    <source>
        <strain evidence="1">VB521301</strain>
    </source>
</reference>